<evidence type="ECO:0000256" key="2">
    <source>
        <dbReference type="ARBA" id="ARBA00022977"/>
    </source>
</evidence>
<dbReference type="InterPro" id="IPR036206">
    <property type="entry name" value="ThiamineP_synth_sf"/>
</dbReference>
<dbReference type="OrthoDB" id="9810880at2"/>
<gene>
    <name evidence="4" type="ORF">SAMN04488108_2280</name>
</gene>
<evidence type="ECO:0000313" key="5">
    <source>
        <dbReference type="Proteomes" id="UP000184609"/>
    </source>
</evidence>
<reference evidence="5" key="1">
    <citation type="submission" date="2016-12" db="EMBL/GenBank/DDBJ databases">
        <authorList>
            <person name="Varghese N."/>
            <person name="Submissions S."/>
        </authorList>
    </citation>
    <scope>NUCLEOTIDE SEQUENCE [LARGE SCALE GENOMIC DNA]</scope>
    <source>
        <strain evidence="5">DSM 25035</strain>
    </source>
</reference>
<dbReference type="SUPFAM" id="SSF51391">
    <property type="entry name" value="Thiamin phosphate synthase"/>
    <property type="match status" value="1"/>
</dbReference>
<keyword evidence="2" id="KW-0784">Thiamine biosynthesis</keyword>
<dbReference type="GO" id="GO:0009228">
    <property type="term" value="P:thiamine biosynthetic process"/>
    <property type="evidence" value="ECO:0007669"/>
    <property type="project" value="UniProtKB-KW"/>
</dbReference>
<protein>
    <submittedName>
        <fullName evidence="4">Thiamine-phosphate pyrophosphorylase</fullName>
    </submittedName>
</protein>
<feature type="domain" description="Thiamine phosphate synthase/TenI" evidence="3">
    <location>
        <begin position="7"/>
        <end position="189"/>
    </location>
</feature>
<dbReference type="Pfam" id="PF02581">
    <property type="entry name" value="TMP-TENI"/>
    <property type="match status" value="1"/>
</dbReference>
<keyword evidence="5" id="KW-1185">Reference proteome</keyword>
<proteinExistence type="predicted"/>
<dbReference type="GO" id="GO:0004789">
    <property type="term" value="F:thiamine-phosphate diphosphorylase activity"/>
    <property type="evidence" value="ECO:0007669"/>
    <property type="project" value="TreeGrafter"/>
</dbReference>
<dbReference type="Proteomes" id="UP000184609">
    <property type="component" value="Unassembled WGS sequence"/>
</dbReference>
<sequence>MKKLEGLYLVLDPKKDENLLLEKLEKSLKAGVNVVQIWNHWDPELSRAGQIRFCIKVKELARKSGTPVLVNEDWELGIQADLDGVHFDQVPEDWEKIRPQHEGKLIGLTVGNNLDLISWADQNAISYISFCSVFLSSSVDTCELVQPENIQKAKELTQIPIFLSGGINPENIHLLENYSYEGVAVISGVLNAKEPDTAVNLYLSKMKKML</sequence>
<dbReference type="AlphaFoldDB" id="A0A1M7ZCW4"/>
<organism evidence="4 5">
    <name type="scientific">Algoriphagus zhangzhouensis</name>
    <dbReference type="NCBI Taxonomy" id="1073327"/>
    <lineage>
        <taxon>Bacteria</taxon>
        <taxon>Pseudomonadati</taxon>
        <taxon>Bacteroidota</taxon>
        <taxon>Cytophagia</taxon>
        <taxon>Cytophagales</taxon>
        <taxon>Cyclobacteriaceae</taxon>
        <taxon>Algoriphagus</taxon>
    </lineage>
</organism>
<dbReference type="InterPro" id="IPR013785">
    <property type="entry name" value="Aldolase_TIM"/>
</dbReference>
<dbReference type="STRING" id="1073327.SAMN04488108_2280"/>
<dbReference type="InterPro" id="IPR022998">
    <property type="entry name" value="ThiamineP_synth_TenI"/>
</dbReference>
<dbReference type="Gene3D" id="3.20.20.70">
    <property type="entry name" value="Aldolase class I"/>
    <property type="match status" value="1"/>
</dbReference>
<dbReference type="CDD" id="cd00564">
    <property type="entry name" value="TMP_TenI"/>
    <property type="match status" value="1"/>
</dbReference>
<dbReference type="PANTHER" id="PTHR20857">
    <property type="entry name" value="THIAMINE-PHOSPHATE PYROPHOSPHORYLASE"/>
    <property type="match status" value="1"/>
</dbReference>
<dbReference type="RefSeq" id="WP_073571934.1">
    <property type="nucleotide sequence ID" value="NZ_FRXN01000003.1"/>
</dbReference>
<evidence type="ECO:0000259" key="3">
    <source>
        <dbReference type="Pfam" id="PF02581"/>
    </source>
</evidence>
<dbReference type="GO" id="GO:0005737">
    <property type="term" value="C:cytoplasm"/>
    <property type="evidence" value="ECO:0007669"/>
    <property type="project" value="TreeGrafter"/>
</dbReference>
<comment type="pathway">
    <text evidence="1">Cofactor biosynthesis; thiamine diphosphate biosynthesis.</text>
</comment>
<accession>A0A1M7ZCW4</accession>
<dbReference type="PANTHER" id="PTHR20857:SF15">
    <property type="entry name" value="THIAMINE-PHOSPHATE SYNTHASE"/>
    <property type="match status" value="1"/>
</dbReference>
<name>A0A1M7ZCW4_9BACT</name>
<dbReference type="EMBL" id="FRXN01000003">
    <property type="protein sequence ID" value="SHO62738.1"/>
    <property type="molecule type" value="Genomic_DNA"/>
</dbReference>
<evidence type="ECO:0000256" key="1">
    <source>
        <dbReference type="ARBA" id="ARBA00004948"/>
    </source>
</evidence>
<evidence type="ECO:0000313" key="4">
    <source>
        <dbReference type="EMBL" id="SHO62738.1"/>
    </source>
</evidence>